<gene>
    <name evidence="4" type="ORF">BCV69DRAFT_298074</name>
</gene>
<feature type="compositionally biased region" description="Basic and acidic residues" evidence="2">
    <location>
        <begin position="538"/>
        <end position="554"/>
    </location>
</feature>
<dbReference type="Gene3D" id="1.10.8.270">
    <property type="entry name" value="putative rabgap domain of human tbc1 domain family member 14 like domains"/>
    <property type="match status" value="1"/>
</dbReference>
<feature type="compositionally biased region" description="Polar residues" evidence="2">
    <location>
        <begin position="710"/>
        <end position="720"/>
    </location>
</feature>
<dbReference type="Gene3D" id="1.10.472.80">
    <property type="entry name" value="Ypt/Rab-GAP domain of gyp1p, domain 3"/>
    <property type="match status" value="1"/>
</dbReference>
<feature type="domain" description="Rab-GAP TBC" evidence="3">
    <location>
        <begin position="54"/>
        <end position="331"/>
    </location>
</feature>
<accession>A0A316U9G1</accession>
<dbReference type="OrthoDB" id="27140at2759"/>
<feature type="compositionally biased region" description="Polar residues" evidence="2">
    <location>
        <begin position="672"/>
        <end position="691"/>
    </location>
</feature>
<feature type="compositionally biased region" description="Low complexity" evidence="2">
    <location>
        <begin position="388"/>
        <end position="403"/>
    </location>
</feature>
<dbReference type="Proteomes" id="UP000245942">
    <property type="component" value="Unassembled WGS sequence"/>
</dbReference>
<keyword evidence="1" id="KW-0343">GTPase activation</keyword>
<evidence type="ECO:0000259" key="3">
    <source>
        <dbReference type="PROSITE" id="PS50086"/>
    </source>
</evidence>
<feature type="compositionally biased region" description="Gly residues" evidence="2">
    <location>
        <begin position="767"/>
        <end position="776"/>
    </location>
</feature>
<protein>
    <submittedName>
        <fullName evidence="4">RabGAP/TBC</fullName>
    </submittedName>
</protein>
<keyword evidence="5" id="KW-1185">Reference proteome</keyword>
<dbReference type="SUPFAM" id="SSF47923">
    <property type="entry name" value="Ypt/Rab-GAP domain of gyp1p"/>
    <property type="match status" value="2"/>
</dbReference>
<dbReference type="InterPro" id="IPR035969">
    <property type="entry name" value="Rab-GAP_TBC_sf"/>
</dbReference>
<feature type="region of interest" description="Disordered" evidence="2">
    <location>
        <begin position="91"/>
        <end position="127"/>
    </location>
</feature>
<dbReference type="Pfam" id="PF00566">
    <property type="entry name" value="RabGAP-TBC"/>
    <property type="match status" value="1"/>
</dbReference>
<evidence type="ECO:0000256" key="2">
    <source>
        <dbReference type="SAM" id="MobiDB-lite"/>
    </source>
</evidence>
<dbReference type="EMBL" id="KZ819324">
    <property type="protein sequence ID" value="PWN21870.1"/>
    <property type="molecule type" value="Genomic_DNA"/>
</dbReference>
<dbReference type="GeneID" id="37015916"/>
<dbReference type="PANTHER" id="PTHR22957:SF337">
    <property type="entry name" value="TBC1 DOMAIN FAMILY MEMBER 5"/>
    <property type="match status" value="1"/>
</dbReference>
<feature type="region of interest" description="Disordered" evidence="2">
    <location>
        <begin position="602"/>
        <end position="621"/>
    </location>
</feature>
<evidence type="ECO:0000256" key="1">
    <source>
        <dbReference type="ARBA" id="ARBA00022468"/>
    </source>
</evidence>
<feature type="compositionally biased region" description="Polar residues" evidence="2">
    <location>
        <begin position="604"/>
        <end position="621"/>
    </location>
</feature>
<sequence length="776" mass="84300">MTVLSSSGETLPQRIARREAAVRSQWNALVKGQHGDFQQRWLASAQASSSSSSSIHTPLRSLHYATSLATIDPSSSTWASQLKEKRNDYARKRRKVLRAPDGTLPEGIEDDPADEQQGRPADWTVNNPLSLDEQNPWALHRASMELLQTIETDVSRCLPEVASLRDISIQRSLAHLLFVWSSLNPRIGYRQGMHELAGVLWIVRESDSLTRSNNGQSDPAGEVLDERYVEHDAYAMFNGLMTRIEEFYQWQAAETNSTGSNTAPPYQPPILQRCANVSSSLKRCDPLLAAHLFSLGIESQLYLLRWMRLLFLREFSLGATLELWDVILSQHGGPQQDSRLEAVDWICIALLLRMRNRLLVEDQGEAFQALLHPSQTEQSDEEDKAEAHTATASSSRSSPSRAPGRSHHHTPLLYTQSLALRANPNPQTGVQCVFQNAELLGIPIAPPPISSERSDTSPNARVKSATLPHAARKARVPLPLTPDMIPEGLSELARNVYTSYASARPDSAFFATAQRLATAYGAGKRADDSRGDGGGFPERSRLDDLERRRREGERGGGIVQAQQQSGDEASKGTPTAPVAVRDRDGKMGEALAAVISALEKDWQGEQSLPSQEATPASPAASQKQARYFSALATLKHIRDVLTGREAGFDEAGMKATLAALQESNAGEIDGTVTLSSKTDSKSANVSSTSPASRLAESPAEPPSEAHTEPSLVQQHVSTSRPRNPPPAKAPSPTLPAPAKSEDHTARRPSTHGQAQAAVLQDSQRSAAGGGDPLGVL</sequence>
<dbReference type="AlphaFoldDB" id="A0A316U9G1"/>
<dbReference type="STRING" id="1684307.A0A316U9G1"/>
<dbReference type="SMART" id="SM00164">
    <property type="entry name" value="TBC"/>
    <property type="match status" value="1"/>
</dbReference>
<feature type="region of interest" description="Disordered" evidence="2">
    <location>
        <begin position="373"/>
        <end position="409"/>
    </location>
</feature>
<proteinExistence type="predicted"/>
<dbReference type="GO" id="GO:0005096">
    <property type="term" value="F:GTPase activator activity"/>
    <property type="evidence" value="ECO:0007669"/>
    <property type="project" value="UniProtKB-KW"/>
</dbReference>
<feature type="region of interest" description="Disordered" evidence="2">
    <location>
        <begin position="671"/>
        <end position="776"/>
    </location>
</feature>
<dbReference type="PROSITE" id="PS50086">
    <property type="entry name" value="TBC_RABGAP"/>
    <property type="match status" value="1"/>
</dbReference>
<evidence type="ECO:0000313" key="4">
    <source>
        <dbReference type="EMBL" id="PWN21870.1"/>
    </source>
</evidence>
<feature type="compositionally biased region" description="Pro residues" evidence="2">
    <location>
        <begin position="722"/>
        <end position="735"/>
    </location>
</feature>
<dbReference type="RefSeq" id="XP_025349030.1">
    <property type="nucleotide sequence ID" value="XM_025494182.1"/>
</dbReference>
<feature type="region of interest" description="Disordered" evidence="2">
    <location>
        <begin position="445"/>
        <end position="466"/>
    </location>
</feature>
<dbReference type="InterPro" id="IPR000195">
    <property type="entry name" value="Rab-GAP-TBC_dom"/>
</dbReference>
<organism evidence="4 5">
    <name type="scientific">Pseudomicrostroma glucosiphilum</name>
    <dbReference type="NCBI Taxonomy" id="1684307"/>
    <lineage>
        <taxon>Eukaryota</taxon>
        <taxon>Fungi</taxon>
        <taxon>Dikarya</taxon>
        <taxon>Basidiomycota</taxon>
        <taxon>Ustilaginomycotina</taxon>
        <taxon>Exobasidiomycetes</taxon>
        <taxon>Microstromatales</taxon>
        <taxon>Microstromatales incertae sedis</taxon>
        <taxon>Pseudomicrostroma</taxon>
    </lineage>
</organism>
<dbReference type="PANTHER" id="PTHR22957">
    <property type="entry name" value="TBC1 DOMAIN FAMILY MEMBER GTPASE-ACTIVATING PROTEIN"/>
    <property type="match status" value="1"/>
</dbReference>
<evidence type="ECO:0000313" key="5">
    <source>
        <dbReference type="Proteomes" id="UP000245942"/>
    </source>
</evidence>
<name>A0A316U9G1_9BASI</name>
<feature type="region of interest" description="Disordered" evidence="2">
    <location>
        <begin position="520"/>
        <end position="585"/>
    </location>
</feature>
<reference evidence="4 5" key="1">
    <citation type="journal article" date="2018" name="Mol. Biol. Evol.">
        <title>Broad Genomic Sampling Reveals a Smut Pathogenic Ancestry of the Fungal Clade Ustilaginomycotina.</title>
        <authorList>
            <person name="Kijpornyongpan T."/>
            <person name="Mondo S.J."/>
            <person name="Barry K."/>
            <person name="Sandor L."/>
            <person name="Lee J."/>
            <person name="Lipzen A."/>
            <person name="Pangilinan J."/>
            <person name="LaButti K."/>
            <person name="Hainaut M."/>
            <person name="Henrissat B."/>
            <person name="Grigoriev I.V."/>
            <person name="Spatafora J.W."/>
            <person name="Aime M.C."/>
        </authorList>
    </citation>
    <scope>NUCLEOTIDE SEQUENCE [LARGE SCALE GENOMIC DNA]</scope>
    <source>
        <strain evidence="4 5">MCA 4718</strain>
    </source>
</reference>